<evidence type="ECO:0000313" key="3">
    <source>
        <dbReference type="Proteomes" id="UP000789831"/>
    </source>
</evidence>
<dbReference type="EMBL" id="CAJVPL010002933">
    <property type="protein sequence ID" value="CAG8622765.1"/>
    <property type="molecule type" value="Genomic_DNA"/>
</dbReference>
<dbReference type="OrthoDB" id="2437133at2759"/>
<feature type="region of interest" description="Disordered" evidence="1">
    <location>
        <begin position="509"/>
        <end position="534"/>
    </location>
</feature>
<comment type="caution">
    <text evidence="2">The sequence shown here is derived from an EMBL/GenBank/DDBJ whole genome shotgun (WGS) entry which is preliminary data.</text>
</comment>
<gene>
    <name evidence="2" type="ORF">AGERDE_LOCUS10143</name>
</gene>
<reference evidence="2" key="1">
    <citation type="submission" date="2021-06" db="EMBL/GenBank/DDBJ databases">
        <authorList>
            <person name="Kallberg Y."/>
            <person name="Tangrot J."/>
            <person name="Rosling A."/>
        </authorList>
    </citation>
    <scope>NUCLEOTIDE SEQUENCE</scope>
    <source>
        <strain evidence="2">MT106</strain>
    </source>
</reference>
<proteinExistence type="predicted"/>
<protein>
    <submittedName>
        <fullName evidence="2">140_t:CDS:1</fullName>
    </submittedName>
</protein>
<keyword evidence="3" id="KW-1185">Reference proteome</keyword>
<accession>A0A9N9GQM0</accession>
<evidence type="ECO:0000256" key="1">
    <source>
        <dbReference type="SAM" id="MobiDB-lite"/>
    </source>
</evidence>
<dbReference type="Proteomes" id="UP000789831">
    <property type="component" value="Unassembled WGS sequence"/>
</dbReference>
<name>A0A9N9GQM0_9GLOM</name>
<organism evidence="2 3">
    <name type="scientific">Ambispora gerdemannii</name>
    <dbReference type="NCBI Taxonomy" id="144530"/>
    <lineage>
        <taxon>Eukaryota</taxon>
        <taxon>Fungi</taxon>
        <taxon>Fungi incertae sedis</taxon>
        <taxon>Mucoromycota</taxon>
        <taxon>Glomeromycotina</taxon>
        <taxon>Glomeromycetes</taxon>
        <taxon>Archaeosporales</taxon>
        <taxon>Ambisporaceae</taxon>
        <taxon>Ambispora</taxon>
    </lineage>
</organism>
<dbReference type="AlphaFoldDB" id="A0A9N9GQM0"/>
<evidence type="ECO:0000313" key="2">
    <source>
        <dbReference type="EMBL" id="CAG8622765.1"/>
    </source>
</evidence>
<sequence>MEIPSARLQKRLIGPCIICGAEGFEGKFRRFTEDAYQKDLQHGTLNSTWILNVTQFCNSHYMSYIVNGINTEKSVKTSESTISLKRRQRERKMKPSEMSDDERISEINFIECVRSMAHIFYAREKKERKPPIYDWKLLRMDLESEDIHLKSFLNLLEKLINSNDRDLVDHTISQRQKGLSFLCHFLAGIGNKHINALKKDIAIFLDHSGTSDQAIDTLSNMQLSSTSRENRRGKNIISSIHRDNVTRELVKYQANALIANIDDYHNIHGLHIPTTTSTSTVAHMTTVLAILISTAKNQFMALLSQSFNDRFARKPAYAENDLLDNLTLNLHSTEAYIKAMETFASFPEFHKYFQHNVIPLVADWPGQILPRKVITMQQQQARKNIQTETDTPEQLSRTACIINCLHHDNVFQNTFVSTTKYPYCKEDLIGLTNKASIFLLELFADIKNNTGKSEWTKRDKNKVSCHLATLNIDINQRHLPMAFSSEYPPITDMSIGEDDFEVDLNQEKEVQSTDNDNGVEDLSKQPLFNLKTSN</sequence>